<feature type="binding site" evidence="19">
    <location>
        <position position="66"/>
    </location>
    <ligand>
        <name>GTP</name>
        <dbReference type="ChEBI" id="CHEBI:37565"/>
    </ligand>
</feature>
<evidence type="ECO:0000256" key="13">
    <source>
        <dbReference type="ARBA" id="ARBA00022777"/>
    </source>
</evidence>
<sequence>MGLTLVTGGARSGKSKFAEKLVSHYLALNKEESVLYIATAVAFDEEMKERIRRHQAQRPAHWRTVEQYRGLSEVFKRSKEKVILLDCITLMISNLLFEAGLNEERPNLKEVELVEKAIVNEINEMLREIKKLKDREIILVTNELGMGLVPAYPLGRIFRDIAGRVNQRIAEVSDRVYFMISGIPTLIKGGG</sequence>
<comment type="catalytic activity">
    <reaction evidence="2">
        <text>adenosylcob(III)inamide phosphate + GTP + H(+) = adenosylcob(III)inamide-GDP + diphosphate</text>
        <dbReference type="Rhea" id="RHEA:22712"/>
        <dbReference type="ChEBI" id="CHEBI:15378"/>
        <dbReference type="ChEBI" id="CHEBI:33019"/>
        <dbReference type="ChEBI" id="CHEBI:37565"/>
        <dbReference type="ChEBI" id="CHEBI:58502"/>
        <dbReference type="ChEBI" id="CHEBI:60487"/>
        <dbReference type="EC" id="2.7.7.62"/>
    </reaction>
</comment>
<proteinExistence type="inferred from homology"/>
<evidence type="ECO:0000256" key="9">
    <source>
        <dbReference type="ARBA" id="ARBA00012523"/>
    </source>
</evidence>
<dbReference type="GO" id="GO:0005525">
    <property type="term" value="F:GTP binding"/>
    <property type="evidence" value="ECO:0007669"/>
    <property type="project" value="UniProtKB-KW"/>
</dbReference>
<dbReference type="Gene3D" id="3.40.50.300">
    <property type="entry name" value="P-loop containing nucleotide triphosphate hydrolases"/>
    <property type="match status" value="1"/>
</dbReference>
<dbReference type="KEGG" id="aft:BBF96_15445"/>
<evidence type="ECO:0000256" key="7">
    <source>
        <dbReference type="ARBA" id="ARBA00007490"/>
    </source>
</evidence>
<evidence type="ECO:0000256" key="6">
    <source>
        <dbReference type="ARBA" id="ARBA00005159"/>
    </source>
</evidence>
<comment type="catalytic activity">
    <reaction evidence="3">
        <text>adenosylcob(III)inamide + GTP = adenosylcob(III)inamide phosphate + GDP + H(+)</text>
        <dbReference type="Rhea" id="RHEA:15765"/>
        <dbReference type="ChEBI" id="CHEBI:2480"/>
        <dbReference type="ChEBI" id="CHEBI:15378"/>
        <dbReference type="ChEBI" id="CHEBI:37565"/>
        <dbReference type="ChEBI" id="CHEBI:58189"/>
        <dbReference type="ChEBI" id="CHEBI:58502"/>
        <dbReference type="EC" id="2.7.1.156"/>
    </reaction>
</comment>
<dbReference type="PANTHER" id="PTHR34848">
    <property type="match status" value="1"/>
</dbReference>
<evidence type="ECO:0000313" key="20">
    <source>
        <dbReference type="EMBL" id="AZR74645.1"/>
    </source>
</evidence>
<evidence type="ECO:0000256" key="18">
    <source>
        <dbReference type="PIRSR" id="PIRSR006135-1"/>
    </source>
</evidence>
<keyword evidence="14" id="KW-0067">ATP-binding</keyword>
<dbReference type="PIRSF" id="PIRSF006135">
    <property type="entry name" value="CobU"/>
    <property type="match status" value="1"/>
</dbReference>
<accession>A0A3S9T282</accession>
<dbReference type="NCBIfam" id="NF004469">
    <property type="entry name" value="PRK05800.1"/>
    <property type="match status" value="1"/>
</dbReference>
<dbReference type="AlphaFoldDB" id="A0A3S9T282"/>
<dbReference type="Pfam" id="PF02283">
    <property type="entry name" value="CobU"/>
    <property type="match status" value="1"/>
</dbReference>
<keyword evidence="21" id="KW-1185">Reference proteome</keyword>
<feature type="binding site" evidence="19">
    <location>
        <begin position="8"/>
        <end position="15"/>
    </location>
    <ligand>
        <name>GTP</name>
        <dbReference type="ChEBI" id="CHEBI:37565"/>
    </ligand>
</feature>
<keyword evidence="15 19" id="KW-0342">GTP-binding</keyword>
<keyword evidence="12 19" id="KW-0547">Nucleotide-binding</keyword>
<dbReference type="GO" id="GO:0043752">
    <property type="term" value="F:adenosylcobinamide kinase activity"/>
    <property type="evidence" value="ECO:0007669"/>
    <property type="project" value="UniProtKB-EC"/>
</dbReference>
<evidence type="ECO:0000256" key="17">
    <source>
        <dbReference type="ARBA" id="ARBA00030571"/>
    </source>
</evidence>
<feature type="binding site" evidence="19">
    <location>
        <begin position="38"/>
        <end position="40"/>
    </location>
    <ligand>
        <name>GTP</name>
        <dbReference type="ChEBI" id="CHEBI:37565"/>
    </ligand>
</feature>
<evidence type="ECO:0000256" key="5">
    <source>
        <dbReference type="ARBA" id="ARBA00004692"/>
    </source>
</evidence>
<evidence type="ECO:0000313" key="21">
    <source>
        <dbReference type="Proteomes" id="UP000267250"/>
    </source>
</evidence>
<evidence type="ECO:0000256" key="4">
    <source>
        <dbReference type="ARBA" id="ARBA00003889"/>
    </source>
</evidence>
<comment type="pathway">
    <text evidence="5">Cofactor biosynthesis; adenosylcobalamin biosynthesis; adenosylcobalamin from cob(II)yrinate a,c-diamide: step 6/7.</text>
</comment>
<keyword evidence="10" id="KW-0169">Cobalamin biosynthesis</keyword>
<evidence type="ECO:0000256" key="16">
    <source>
        <dbReference type="ARBA" id="ARBA00029570"/>
    </source>
</evidence>
<evidence type="ECO:0000256" key="11">
    <source>
        <dbReference type="ARBA" id="ARBA00022679"/>
    </source>
</evidence>
<keyword evidence="11 20" id="KW-0808">Transferase</keyword>
<dbReference type="EMBL" id="CP016379">
    <property type="protein sequence ID" value="AZR74645.1"/>
    <property type="molecule type" value="Genomic_DNA"/>
</dbReference>
<keyword evidence="20" id="KW-0548">Nucleotidyltransferase</keyword>
<dbReference type="InterPro" id="IPR027417">
    <property type="entry name" value="P-loop_NTPase"/>
</dbReference>
<comment type="catalytic activity">
    <reaction evidence="1">
        <text>adenosylcob(III)inamide + ATP = adenosylcob(III)inamide phosphate + ADP + H(+)</text>
        <dbReference type="Rhea" id="RHEA:15769"/>
        <dbReference type="ChEBI" id="CHEBI:2480"/>
        <dbReference type="ChEBI" id="CHEBI:15378"/>
        <dbReference type="ChEBI" id="CHEBI:30616"/>
        <dbReference type="ChEBI" id="CHEBI:58502"/>
        <dbReference type="ChEBI" id="CHEBI:456216"/>
        <dbReference type="EC" id="2.7.1.156"/>
    </reaction>
</comment>
<feature type="binding site" evidence="19">
    <location>
        <position position="86"/>
    </location>
    <ligand>
        <name>GTP</name>
        <dbReference type="ChEBI" id="CHEBI:37565"/>
    </ligand>
</feature>
<keyword evidence="13 20" id="KW-0418">Kinase</keyword>
<dbReference type="Proteomes" id="UP000267250">
    <property type="component" value="Chromosome"/>
</dbReference>
<dbReference type="PANTHER" id="PTHR34848:SF1">
    <property type="entry name" value="BIFUNCTIONAL ADENOSYLCOBALAMIN BIOSYNTHESIS PROTEIN COBU"/>
    <property type="match status" value="1"/>
</dbReference>
<gene>
    <name evidence="20" type="ORF">BBF96_15445</name>
</gene>
<dbReference type="CDD" id="cd00544">
    <property type="entry name" value="CobU"/>
    <property type="match status" value="1"/>
</dbReference>
<dbReference type="RefSeq" id="WP_127018010.1">
    <property type="nucleotide sequence ID" value="NZ_CP016379.1"/>
</dbReference>
<dbReference type="GO" id="GO:0009236">
    <property type="term" value="P:cobalamin biosynthetic process"/>
    <property type="evidence" value="ECO:0007669"/>
    <property type="project" value="UniProtKB-UniPathway"/>
</dbReference>
<comment type="similarity">
    <text evidence="7">Belongs to the CobU/CobP family.</text>
</comment>
<evidence type="ECO:0000256" key="8">
    <source>
        <dbReference type="ARBA" id="ARBA00012016"/>
    </source>
</evidence>
<dbReference type="GO" id="GO:0008820">
    <property type="term" value="F:cobinamide phosphate guanylyltransferase activity"/>
    <property type="evidence" value="ECO:0007669"/>
    <property type="project" value="UniProtKB-EC"/>
</dbReference>
<evidence type="ECO:0000256" key="2">
    <source>
        <dbReference type="ARBA" id="ARBA00000711"/>
    </source>
</evidence>
<evidence type="ECO:0000256" key="3">
    <source>
        <dbReference type="ARBA" id="ARBA00001522"/>
    </source>
</evidence>
<feature type="active site" description="GMP-histidine intermediate" evidence="18">
    <location>
        <position position="54"/>
    </location>
</feature>
<name>A0A3S9T282_9FIRM</name>
<dbReference type="EC" id="2.7.7.62" evidence="9"/>
<evidence type="ECO:0000256" key="15">
    <source>
        <dbReference type="ARBA" id="ARBA00023134"/>
    </source>
</evidence>
<dbReference type="SUPFAM" id="SSF52540">
    <property type="entry name" value="P-loop containing nucleoside triphosphate hydrolases"/>
    <property type="match status" value="1"/>
</dbReference>
<dbReference type="InterPro" id="IPR003203">
    <property type="entry name" value="CobU/CobP"/>
</dbReference>
<evidence type="ECO:0000256" key="1">
    <source>
        <dbReference type="ARBA" id="ARBA00000312"/>
    </source>
</evidence>
<evidence type="ECO:0000256" key="14">
    <source>
        <dbReference type="ARBA" id="ARBA00022840"/>
    </source>
</evidence>
<dbReference type="EC" id="2.7.1.156" evidence="8"/>
<evidence type="ECO:0000256" key="19">
    <source>
        <dbReference type="PIRSR" id="PIRSR006135-2"/>
    </source>
</evidence>
<reference evidence="20 21" key="1">
    <citation type="submission" date="2016-07" db="EMBL/GenBank/DDBJ databases">
        <title>Genome and transcriptome analysis of iron-reducing fermentative bacteria Anoxybacter fermentans.</title>
        <authorList>
            <person name="Zeng X."/>
            <person name="Shao Z."/>
        </authorList>
    </citation>
    <scope>NUCLEOTIDE SEQUENCE [LARGE SCALE GENOMIC DNA]</scope>
    <source>
        <strain evidence="20 21">DY22613</strain>
    </source>
</reference>
<organism evidence="20 21">
    <name type="scientific">Anoxybacter fermentans</name>
    <dbReference type="NCBI Taxonomy" id="1323375"/>
    <lineage>
        <taxon>Bacteria</taxon>
        <taxon>Bacillati</taxon>
        <taxon>Bacillota</taxon>
        <taxon>Clostridia</taxon>
        <taxon>Halanaerobiales</taxon>
        <taxon>Anoxybacter</taxon>
    </lineage>
</organism>
<dbReference type="UniPathway" id="UPA00148">
    <property type="reaction ID" value="UER00236"/>
</dbReference>
<evidence type="ECO:0000256" key="12">
    <source>
        <dbReference type="ARBA" id="ARBA00022741"/>
    </source>
</evidence>
<dbReference type="OrthoDB" id="9799422at2"/>
<protein>
    <recommendedName>
        <fullName evidence="16">Adenosylcobinamide kinase</fullName>
        <ecNumber evidence="8">2.7.1.156</ecNumber>
        <ecNumber evidence="9">2.7.7.62</ecNumber>
    </recommendedName>
    <alternativeName>
        <fullName evidence="17">Adenosylcobinamide-phosphate guanylyltransferase</fullName>
    </alternativeName>
</protein>
<dbReference type="GO" id="GO:0005524">
    <property type="term" value="F:ATP binding"/>
    <property type="evidence" value="ECO:0007669"/>
    <property type="project" value="UniProtKB-KW"/>
</dbReference>
<comment type="function">
    <text evidence="4">Catalyzes ATP-dependent phosphorylation of adenosylcobinamide and addition of GMP to adenosylcobinamide phosphate.</text>
</comment>
<evidence type="ECO:0000256" key="10">
    <source>
        <dbReference type="ARBA" id="ARBA00022573"/>
    </source>
</evidence>
<comment type="pathway">
    <text evidence="6">Cofactor biosynthesis; adenosylcobalamin biosynthesis; adenosylcobalamin from cob(II)yrinate a,c-diamide: step 5/7.</text>
</comment>